<dbReference type="EMBL" id="JBDLNU010000002">
    <property type="protein sequence ID" value="MFM1728720.1"/>
    <property type="molecule type" value="Genomic_DNA"/>
</dbReference>
<dbReference type="Pfam" id="PF05988">
    <property type="entry name" value="DUF899"/>
    <property type="match status" value="1"/>
</dbReference>
<name>A0ABW9FT07_9NOCA</name>
<reference evidence="2 3" key="1">
    <citation type="submission" date="2023-11" db="EMBL/GenBank/DDBJ databases">
        <authorList>
            <person name="Val-Calvo J."/>
            <person name="Scortti M."/>
            <person name="Vazquez-Boland J."/>
        </authorList>
    </citation>
    <scope>NUCLEOTIDE SEQUENCE [LARGE SCALE GENOMIC DNA]</scope>
    <source>
        <strain evidence="2 3">DSM 46662</strain>
    </source>
</reference>
<dbReference type="InterPro" id="IPR010296">
    <property type="entry name" value="DUF899_thioredox"/>
</dbReference>
<evidence type="ECO:0000313" key="3">
    <source>
        <dbReference type="Proteomes" id="UP001629744"/>
    </source>
</evidence>
<proteinExistence type="predicted"/>
<accession>A0ABW9FT07</accession>
<organism evidence="2 3">
    <name type="scientific">Prescottella soli</name>
    <dbReference type="NCBI Taxonomy" id="1543852"/>
    <lineage>
        <taxon>Bacteria</taxon>
        <taxon>Bacillati</taxon>
        <taxon>Actinomycetota</taxon>
        <taxon>Actinomycetes</taxon>
        <taxon>Mycobacteriales</taxon>
        <taxon>Nocardiaceae</taxon>
        <taxon>Prescottella</taxon>
    </lineage>
</organism>
<dbReference type="RefSeq" id="WP_348605083.1">
    <property type="nucleotide sequence ID" value="NZ_CP157276.1"/>
</dbReference>
<evidence type="ECO:0000256" key="1">
    <source>
        <dbReference type="SAM" id="MobiDB-lite"/>
    </source>
</evidence>
<gene>
    <name evidence="2" type="ORF">ABEU19_002213</name>
</gene>
<keyword evidence="3" id="KW-1185">Reference proteome</keyword>
<comment type="caution">
    <text evidence="2">The sequence shown here is derived from an EMBL/GenBank/DDBJ whole genome shotgun (WGS) entry which is preliminary data.</text>
</comment>
<protein>
    <submittedName>
        <fullName evidence="2">DUF899 family protein</fullName>
    </submittedName>
</protein>
<evidence type="ECO:0000313" key="2">
    <source>
        <dbReference type="EMBL" id="MFM1728720.1"/>
    </source>
</evidence>
<sequence>MFAPGKDTLVIYHMMFPRWSKDPRAGVSGGKTAELPLVDQPCPSCTSVVDGLDGPAPHLSDRINLVVVAKTDPARLGTYARGRGWRNVRFLSSRNNTFNRDYHAETPEGEQLPVLNVYSRDEDGIHHRWASELTFVRGDSSPPRPGLADLGHSRPDSGRTRRNSCLSLAPVRIAQQQCRDSNLAAASPKPLVVFRHRDHCV</sequence>
<dbReference type="Proteomes" id="UP001629744">
    <property type="component" value="Unassembled WGS sequence"/>
</dbReference>
<feature type="region of interest" description="Disordered" evidence="1">
    <location>
        <begin position="136"/>
        <end position="162"/>
    </location>
</feature>